<dbReference type="GO" id="GO:0006891">
    <property type="term" value="P:intra-Golgi vesicle-mediated transport"/>
    <property type="evidence" value="ECO:0007669"/>
    <property type="project" value="TreeGrafter"/>
</dbReference>
<evidence type="ECO:0000259" key="1">
    <source>
        <dbReference type="Pfam" id="PF12022"/>
    </source>
</evidence>
<dbReference type="InterPro" id="IPR024603">
    <property type="entry name" value="COG_complex_COG2_C"/>
</dbReference>
<proteinExistence type="predicted"/>
<feature type="non-terminal residue" evidence="2">
    <location>
        <position position="1"/>
    </location>
</feature>
<dbReference type="Pfam" id="PF12022">
    <property type="entry name" value="COG2_C"/>
    <property type="match status" value="1"/>
</dbReference>
<feature type="domain" description="COG complex component COG2 C-terminal" evidence="1">
    <location>
        <begin position="48"/>
        <end position="322"/>
    </location>
</feature>
<sequence>RYKQSMEFLTSFEKLLESEERREIFRNGSDYQNFLELWNLPVYFQIRLAASETVWESLLKCFNSEIFLFPLLHRFWKLCLLIMSRHRTFIIETTKDLKERLKKKDKASASKTSAQSNQWKEEAEQDEINNEIKIVIFLLNDIDTLSSRIKTLYSVAIEDQMEHLPEEKRNLIIETLEDQSLKHLETKTELMNLIVEYLTTSMILPLKQVTDTPRIYRRTNKPLPTSHQTYIVNACVPLLSFTSIAEKKIDDTDLQFILKKVFSSVSSQYLNFTFEVLSSVHKMEESLKRLKRARDRGVQGGSNSTNVASDDDKIRSQIYLDVLYLENQISSFSFSSTEIESFSKLKEMVQNAKEGNFSP</sequence>
<comment type="caution">
    <text evidence="2">The sequence shown here is derived from an EMBL/GenBank/DDBJ whole genome shotgun (WGS) entry which is preliminary data.</text>
</comment>
<dbReference type="Proteomes" id="UP000326759">
    <property type="component" value="Unassembled WGS sequence"/>
</dbReference>
<evidence type="ECO:0000313" key="3">
    <source>
        <dbReference type="Proteomes" id="UP000326759"/>
    </source>
</evidence>
<name>A0A5N5T321_9CRUS</name>
<keyword evidence="3" id="KW-1185">Reference proteome</keyword>
<dbReference type="PANTHER" id="PTHR12961">
    <property type="entry name" value="CONSERVED OLIGOMERIC GOLGI COMPLEX COMPONENT 2"/>
    <property type="match status" value="1"/>
</dbReference>
<gene>
    <name evidence="2" type="primary">COG2_1</name>
    <name evidence="2" type="ORF">Anas_13998</name>
</gene>
<dbReference type="AlphaFoldDB" id="A0A5N5T321"/>
<dbReference type="PANTHER" id="PTHR12961:SF0">
    <property type="entry name" value="CONSERVED OLIGOMERIC GOLGI COMPLEX SUBUNIT 2"/>
    <property type="match status" value="1"/>
</dbReference>
<protein>
    <submittedName>
        <fullName evidence="2">Conserved oligomeric Golgi complex subunit 2</fullName>
    </submittedName>
</protein>
<reference evidence="2 3" key="1">
    <citation type="journal article" date="2019" name="PLoS Biol.">
        <title>Sex chromosomes control vertical transmission of feminizing Wolbachia symbionts in an isopod.</title>
        <authorList>
            <person name="Becking T."/>
            <person name="Chebbi M.A."/>
            <person name="Giraud I."/>
            <person name="Moumen B."/>
            <person name="Laverre T."/>
            <person name="Caubet Y."/>
            <person name="Peccoud J."/>
            <person name="Gilbert C."/>
            <person name="Cordaux R."/>
        </authorList>
    </citation>
    <scope>NUCLEOTIDE SEQUENCE [LARGE SCALE GENOMIC DNA]</scope>
    <source>
        <strain evidence="2">ANa2</strain>
        <tissue evidence="2">Whole body excluding digestive tract and cuticle</tissue>
    </source>
</reference>
<evidence type="ECO:0000313" key="2">
    <source>
        <dbReference type="EMBL" id="KAB7500893.1"/>
    </source>
</evidence>
<dbReference type="GO" id="GO:0015031">
    <property type="term" value="P:protein transport"/>
    <property type="evidence" value="ECO:0007669"/>
    <property type="project" value="InterPro"/>
</dbReference>
<dbReference type="GO" id="GO:0017119">
    <property type="term" value="C:Golgi transport complex"/>
    <property type="evidence" value="ECO:0007669"/>
    <property type="project" value="TreeGrafter"/>
</dbReference>
<dbReference type="EMBL" id="SEYY01012305">
    <property type="protein sequence ID" value="KAB7500893.1"/>
    <property type="molecule type" value="Genomic_DNA"/>
</dbReference>
<dbReference type="OrthoDB" id="332281at2759"/>
<accession>A0A5N5T321</accession>
<dbReference type="GO" id="GO:0016020">
    <property type="term" value="C:membrane"/>
    <property type="evidence" value="ECO:0007669"/>
    <property type="project" value="InterPro"/>
</dbReference>
<organism evidence="2 3">
    <name type="scientific">Armadillidium nasatum</name>
    <dbReference type="NCBI Taxonomy" id="96803"/>
    <lineage>
        <taxon>Eukaryota</taxon>
        <taxon>Metazoa</taxon>
        <taxon>Ecdysozoa</taxon>
        <taxon>Arthropoda</taxon>
        <taxon>Crustacea</taxon>
        <taxon>Multicrustacea</taxon>
        <taxon>Malacostraca</taxon>
        <taxon>Eumalacostraca</taxon>
        <taxon>Peracarida</taxon>
        <taxon>Isopoda</taxon>
        <taxon>Oniscidea</taxon>
        <taxon>Crinocheta</taxon>
        <taxon>Armadillidiidae</taxon>
        <taxon>Armadillidium</taxon>
    </lineage>
</organism>
<dbReference type="InterPro" id="IPR009316">
    <property type="entry name" value="COG2"/>
</dbReference>
<dbReference type="GO" id="GO:0007030">
    <property type="term" value="P:Golgi organization"/>
    <property type="evidence" value="ECO:0007669"/>
    <property type="project" value="InterPro"/>
</dbReference>